<keyword evidence="2" id="KW-1185">Reference proteome</keyword>
<feature type="non-terminal residue" evidence="1">
    <location>
        <position position="1"/>
    </location>
</feature>
<evidence type="ECO:0008006" key="3">
    <source>
        <dbReference type="Google" id="ProtNLM"/>
    </source>
</evidence>
<evidence type="ECO:0000313" key="2">
    <source>
        <dbReference type="Proteomes" id="UP000800036"/>
    </source>
</evidence>
<dbReference type="Proteomes" id="UP000800036">
    <property type="component" value="Unassembled WGS sequence"/>
</dbReference>
<accession>A0A6A5UJ78</accession>
<evidence type="ECO:0000313" key="1">
    <source>
        <dbReference type="EMBL" id="KAF1964915.1"/>
    </source>
</evidence>
<name>A0A6A5UJ78_9PLEO</name>
<sequence length="69" mass="8401">IDSNRHNANLGNKYSLYFNFLRDKIKEYNIKSYYTYNMDEKGCLISIISRLKRVFSRQMWEKKKVRASL</sequence>
<organism evidence="1 2">
    <name type="scientific">Bimuria novae-zelandiae CBS 107.79</name>
    <dbReference type="NCBI Taxonomy" id="1447943"/>
    <lineage>
        <taxon>Eukaryota</taxon>
        <taxon>Fungi</taxon>
        <taxon>Dikarya</taxon>
        <taxon>Ascomycota</taxon>
        <taxon>Pezizomycotina</taxon>
        <taxon>Dothideomycetes</taxon>
        <taxon>Pleosporomycetidae</taxon>
        <taxon>Pleosporales</taxon>
        <taxon>Massarineae</taxon>
        <taxon>Didymosphaeriaceae</taxon>
        <taxon>Bimuria</taxon>
    </lineage>
</organism>
<gene>
    <name evidence="1" type="ORF">BU23DRAFT_491156</name>
</gene>
<dbReference type="AlphaFoldDB" id="A0A6A5UJ78"/>
<dbReference type="OrthoDB" id="3938460at2759"/>
<reference evidence="1" key="1">
    <citation type="journal article" date="2020" name="Stud. Mycol.">
        <title>101 Dothideomycetes genomes: a test case for predicting lifestyles and emergence of pathogens.</title>
        <authorList>
            <person name="Haridas S."/>
            <person name="Albert R."/>
            <person name="Binder M."/>
            <person name="Bloem J."/>
            <person name="Labutti K."/>
            <person name="Salamov A."/>
            <person name="Andreopoulos B."/>
            <person name="Baker S."/>
            <person name="Barry K."/>
            <person name="Bills G."/>
            <person name="Bluhm B."/>
            <person name="Cannon C."/>
            <person name="Castanera R."/>
            <person name="Culley D."/>
            <person name="Daum C."/>
            <person name="Ezra D."/>
            <person name="Gonzalez J."/>
            <person name="Henrissat B."/>
            <person name="Kuo A."/>
            <person name="Liang C."/>
            <person name="Lipzen A."/>
            <person name="Lutzoni F."/>
            <person name="Magnuson J."/>
            <person name="Mondo S."/>
            <person name="Nolan M."/>
            <person name="Ohm R."/>
            <person name="Pangilinan J."/>
            <person name="Park H.-J."/>
            <person name="Ramirez L."/>
            <person name="Alfaro M."/>
            <person name="Sun H."/>
            <person name="Tritt A."/>
            <person name="Yoshinaga Y."/>
            <person name="Zwiers L.-H."/>
            <person name="Turgeon B."/>
            <person name="Goodwin S."/>
            <person name="Spatafora J."/>
            <person name="Crous P."/>
            <person name="Grigoriev I."/>
        </authorList>
    </citation>
    <scope>NUCLEOTIDE SEQUENCE</scope>
    <source>
        <strain evidence="1">CBS 107.79</strain>
    </source>
</reference>
<protein>
    <recommendedName>
        <fullName evidence="3">DDE-1 domain-containing protein</fullName>
    </recommendedName>
</protein>
<dbReference type="EMBL" id="ML976774">
    <property type="protein sequence ID" value="KAF1964915.1"/>
    <property type="molecule type" value="Genomic_DNA"/>
</dbReference>
<proteinExistence type="predicted"/>